<dbReference type="AlphaFoldDB" id="E7RM35"/>
<sequence length="58" mass="6965">MIKYDNHYKGFTTFKKMTAVKFVCFFDELSFDLEMDTFVVLDNVTIHRNKKIKEPRAI</sequence>
<keyword evidence="2" id="KW-1185">Reference proteome</keyword>
<gene>
    <name evidence="1" type="ORF">HMPREF0663_10185</name>
</gene>
<protein>
    <recommendedName>
        <fullName evidence="3">Tc1-like transposase DDE domain-containing protein</fullName>
    </recommendedName>
</protein>
<evidence type="ECO:0000313" key="2">
    <source>
        <dbReference type="Proteomes" id="UP000005580"/>
    </source>
</evidence>
<proteinExistence type="predicted"/>
<name>E7RM35_9BACT</name>
<reference evidence="1" key="1">
    <citation type="submission" date="2011-01" db="EMBL/GenBank/DDBJ databases">
        <authorList>
            <person name="Muzny D."/>
            <person name="Qin X."/>
            <person name="Buhay C."/>
            <person name="Dugan-Rocha S."/>
            <person name="Ding Y."/>
            <person name="Chen G."/>
            <person name="Hawes A."/>
            <person name="Holder M."/>
            <person name="Jhangiani S."/>
            <person name="Johnson A."/>
            <person name="Khan Z."/>
            <person name="Li Z."/>
            <person name="Liu W."/>
            <person name="Liu X."/>
            <person name="Perez L."/>
            <person name="Shen H."/>
            <person name="Wang Q."/>
            <person name="Watt J."/>
            <person name="Xi L."/>
            <person name="Xin Y."/>
            <person name="Zhou J."/>
            <person name="Deng J."/>
            <person name="Jiang H."/>
            <person name="Liu Y."/>
            <person name="Qu J."/>
            <person name="Song X.-Z."/>
            <person name="Zhang L."/>
            <person name="Villasana D."/>
            <person name="Johnson A."/>
            <person name="Liu J."/>
            <person name="Liyanage D."/>
            <person name="Lorensuhewa L."/>
            <person name="Robinson T."/>
            <person name="Song A."/>
            <person name="Song B.-B."/>
            <person name="Dinh H."/>
            <person name="Thornton R."/>
            <person name="Coyle M."/>
            <person name="Francisco L."/>
            <person name="Jackson L."/>
            <person name="Javaid M."/>
            <person name="Korchina V."/>
            <person name="Kovar C."/>
            <person name="Mata R."/>
            <person name="Mathew T."/>
            <person name="Ngo R."/>
            <person name="Nguyen L."/>
            <person name="Nguyen N."/>
            <person name="Okwuonu G."/>
            <person name="Ongeri F."/>
            <person name="Pham C."/>
            <person name="Simmons D."/>
            <person name="Wilczek-Boney K."/>
            <person name="Hale W."/>
            <person name="Jakkamsetti A."/>
            <person name="Pham P."/>
            <person name="Ruth R."/>
            <person name="San Lucas F."/>
            <person name="Warren J."/>
            <person name="Zhang J."/>
            <person name="Zhao Z."/>
            <person name="Zhou C."/>
            <person name="Zhu D."/>
            <person name="Lee S."/>
            <person name="Bess C."/>
            <person name="Blankenburg K."/>
            <person name="Forbes L."/>
            <person name="Fu Q."/>
            <person name="Gubbala S."/>
            <person name="Hirani K."/>
            <person name="Jayaseelan J.C."/>
            <person name="Lara F."/>
            <person name="Munidasa M."/>
            <person name="Palculict T."/>
            <person name="Patil S."/>
            <person name="Pu L.-L."/>
            <person name="Saada N."/>
            <person name="Tang L."/>
            <person name="Weissenberger G."/>
            <person name="Zhu Y."/>
            <person name="Hemphill L."/>
            <person name="Shang Y."/>
            <person name="Youmans B."/>
            <person name="Ayvaz T."/>
            <person name="Ross M."/>
            <person name="Santibanez J."/>
            <person name="Aqrawi P."/>
            <person name="Gross S."/>
            <person name="Joshi V."/>
            <person name="Fowler G."/>
            <person name="Nazareth L."/>
            <person name="Reid J."/>
            <person name="Worley K."/>
            <person name="Petrosino J."/>
            <person name="Highlander S."/>
            <person name="Gibbs R."/>
        </authorList>
    </citation>
    <scope>NUCLEOTIDE SEQUENCE [LARGE SCALE GENOMIC DNA]</scope>
    <source>
        <strain evidence="1">ATCC 33269</strain>
    </source>
</reference>
<comment type="caution">
    <text evidence="1">The sequence shown here is derived from an EMBL/GenBank/DDBJ whole genome shotgun (WGS) entry which is preliminary data.</text>
</comment>
<accession>E7RM35</accession>
<organism evidence="1 2">
    <name type="scientific">Hoylesella oralis ATCC 33269</name>
    <dbReference type="NCBI Taxonomy" id="873533"/>
    <lineage>
        <taxon>Bacteria</taxon>
        <taxon>Pseudomonadati</taxon>
        <taxon>Bacteroidota</taxon>
        <taxon>Bacteroidia</taxon>
        <taxon>Bacteroidales</taxon>
        <taxon>Prevotellaceae</taxon>
        <taxon>Hoylesella</taxon>
    </lineage>
</organism>
<evidence type="ECO:0008006" key="3">
    <source>
        <dbReference type="Google" id="ProtNLM"/>
    </source>
</evidence>
<dbReference type="EMBL" id="AEPE02000002">
    <property type="protein sequence ID" value="EFZ37816.1"/>
    <property type="molecule type" value="Genomic_DNA"/>
</dbReference>
<evidence type="ECO:0000313" key="1">
    <source>
        <dbReference type="EMBL" id="EFZ37816.1"/>
    </source>
</evidence>
<dbReference type="Proteomes" id="UP000005580">
    <property type="component" value="Unassembled WGS sequence"/>
</dbReference>
<dbReference type="HOGENOM" id="CLU_2975544_0_0_10"/>